<dbReference type="InterPro" id="IPR047001">
    <property type="entry name" value="MnmG_C_subdom"/>
</dbReference>
<dbReference type="InterPro" id="IPR020595">
    <property type="entry name" value="MnmG-rel_CS"/>
</dbReference>
<comment type="cofactor">
    <cofactor evidence="1">
        <name>FAD</name>
        <dbReference type="ChEBI" id="CHEBI:57692"/>
    </cofactor>
</comment>
<dbReference type="InterPro" id="IPR036188">
    <property type="entry name" value="FAD/NAD-bd_sf"/>
</dbReference>
<dbReference type="EMBL" id="HBFP01007065">
    <property type="protein sequence ID" value="CAD8820663.1"/>
    <property type="molecule type" value="Transcribed_RNA"/>
</dbReference>
<dbReference type="InterPro" id="IPR002218">
    <property type="entry name" value="MnmG-rel"/>
</dbReference>
<evidence type="ECO:0000313" key="7">
    <source>
        <dbReference type="EMBL" id="CAD8820663.1"/>
    </source>
</evidence>
<evidence type="ECO:0000256" key="4">
    <source>
        <dbReference type="ARBA" id="ARBA00022827"/>
    </source>
</evidence>
<gene>
    <name evidence="7" type="ORF">TOLI1172_LOCUS5057</name>
</gene>
<dbReference type="Pfam" id="PF13932">
    <property type="entry name" value="SAM_GIDA_C"/>
    <property type="match status" value="1"/>
</dbReference>
<feature type="compositionally biased region" description="Polar residues" evidence="5">
    <location>
        <begin position="245"/>
        <end position="258"/>
    </location>
</feature>
<dbReference type="SUPFAM" id="SSF51905">
    <property type="entry name" value="FAD/NAD(P)-binding domain"/>
    <property type="match status" value="1"/>
</dbReference>
<dbReference type="Gene3D" id="3.50.50.60">
    <property type="entry name" value="FAD/NAD(P)-binding domain"/>
    <property type="match status" value="2"/>
</dbReference>
<evidence type="ECO:0000256" key="1">
    <source>
        <dbReference type="ARBA" id="ARBA00001974"/>
    </source>
</evidence>
<dbReference type="Pfam" id="PF21680">
    <property type="entry name" value="GIDA_C_1st"/>
    <property type="match status" value="1"/>
</dbReference>
<feature type="domain" description="tRNA uridine 5-carboxymethylaminomethyl modification enzyme C-terminal subdomain" evidence="6">
    <location>
        <begin position="606"/>
        <end position="677"/>
    </location>
</feature>
<evidence type="ECO:0000256" key="3">
    <source>
        <dbReference type="ARBA" id="ARBA00022630"/>
    </source>
</evidence>
<name>A0A7S0ZG46_9RHOD</name>
<dbReference type="PANTHER" id="PTHR11806:SF0">
    <property type="entry name" value="PROTEIN MTO1 HOMOLOG, MITOCHONDRIAL"/>
    <property type="match status" value="1"/>
</dbReference>
<evidence type="ECO:0000259" key="6">
    <source>
        <dbReference type="SMART" id="SM01228"/>
    </source>
</evidence>
<dbReference type="InterPro" id="IPR044920">
    <property type="entry name" value="MnmG_C_subdom_sf"/>
</dbReference>
<dbReference type="GO" id="GO:0030488">
    <property type="term" value="P:tRNA methylation"/>
    <property type="evidence" value="ECO:0007669"/>
    <property type="project" value="TreeGrafter"/>
</dbReference>
<dbReference type="GO" id="GO:0002098">
    <property type="term" value="P:tRNA wobble uridine modification"/>
    <property type="evidence" value="ECO:0007669"/>
    <property type="project" value="InterPro"/>
</dbReference>
<reference evidence="7" key="1">
    <citation type="submission" date="2021-01" db="EMBL/GenBank/DDBJ databases">
        <authorList>
            <person name="Corre E."/>
            <person name="Pelletier E."/>
            <person name="Niang G."/>
            <person name="Scheremetjew M."/>
            <person name="Finn R."/>
            <person name="Kale V."/>
            <person name="Holt S."/>
            <person name="Cochrane G."/>
            <person name="Meng A."/>
            <person name="Brown T."/>
            <person name="Cohen L."/>
        </authorList>
    </citation>
    <scope>NUCLEOTIDE SEQUENCE</scope>
    <source>
        <strain evidence="7">CCMP3278</strain>
    </source>
</reference>
<dbReference type="SMART" id="SM01228">
    <property type="entry name" value="GIDA_assoc_3"/>
    <property type="match status" value="1"/>
</dbReference>
<dbReference type="PROSITE" id="PS01281">
    <property type="entry name" value="GIDA_2"/>
    <property type="match status" value="1"/>
</dbReference>
<dbReference type="InterPro" id="IPR049312">
    <property type="entry name" value="GIDA_C_N"/>
</dbReference>
<dbReference type="InterPro" id="IPR004416">
    <property type="entry name" value="MnmG"/>
</dbReference>
<dbReference type="AlphaFoldDB" id="A0A7S0ZG46"/>
<proteinExistence type="inferred from homology"/>
<sequence length="702" mass="76850">MNWRCGLRMGSFGRSGGLNLVRKYDVVVVGGGHAGCEAAAAARRMGARVGLITPRANGLGAMSCNPSIGGLGKGHLLKEIDALDGIMARAADSAAIQWRLLAESRGMAASSPRVLCDRFLYSESVKSLLFGEESQAFESSGSVDLLECAVEDLILKRNESGKWLCSGVVTGLGEVLAGAVVLTTGTFLNGMMHIGSQQYRGGRKEDINNSALASSAHKLANTLLNTLNLQMDRLKTGTPPRICQKSVSTDGLEQQGSSWDTMQPLSMMNAADCDKSQSIMQSIQNRETQVWKTYTSAETHAIVRSAVDQGLRPSLDRDVGPRYCPSIETKVVRFPQTNQHVVWLEYEPDGSIYPSGIACSLPAESQLAMVRSIKGLENAHVLRFGYVVEYDHVSPREVSTHLELRNVQGLFLAGQINGSTGYEEAAAQGIVAGINASMRTGSSNGSQEIRWFVPRRDQAYIGVLLDDLSELGATEPYRMLTARAEHRLHLRCDNADVRLTGLGIDIGCVGSMRQESYGQKRKQTEQLIDSLKSFQLPILEWNRIMGSELSRNAAGLHHYNAAQVVSKSHISVADILRLFPSRFESILSCKGMSDRRDLFSVVDGELKYAPAIEKAKKVLDKLRSLEELEVPLQLDFSSVHGLSAESIERLTKERPRTVRDIRRVSGVSTDAQQVLATYLIRSMHDGASIRRNRRSNPVKNNS</sequence>
<dbReference type="PROSITE" id="PS01280">
    <property type="entry name" value="GIDA_1"/>
    <property type="match status" value="1"/>
</dbReference>
<evidence type="ECO:0000256" key="5">
    <source>
        <dbReference type="SAM" id="MobiDB-lite"/>
    </source>
</evidence>
<dbReference type="Gene3D" id="1.10.150.570">
    <property type="entry name" value="GidA associated domain, C-terminal subdomain"/>
    <property type="match status" value="1"/>
</dbReference>
<dbReference type="PANTHER" id="PTHR11806">
    <property type="entry name" value="GLUCOSE INHIBITED DIVISION PROTEIN A"/>
    <property type="match status" value="1"/>
</dbReference>
<dbReference type="InterPro" id="IPR026904">
    <property type="entry name" value="MnmG_C"/>
</dbReference>
<dbReference type="NCBIfam" id="TIGR00136">
    <property type="entry name" value="mnmG_gidA"/>
    <property type="match status" value="1"/>
</dbReference>
<keyword evidence="4" id="KW-0274">FAD</keyword>
<accession>A0A7S0ZG46</accession>
<dbReference type="Pfam" id="PF01134">
    <property type="entry name" value="GIDA"/>
    <property type="match status" value="1"/>
</dbReference>
<comment type="similarity">
    <text evidence="2">Belongs to the MnmG family.</text>
</comment>
<keyword evidence="3" id="KW-0285">Flavoprotein</keyword>
<dbReference type="GO" id="GO:0050660">
    <property type="term" value="F:flavin adenine dinucleotide binding"/>
    <property type="evidence" value="ECO:0007669"/>
    <property type="project" value="InterPro"/>
</dbReference>
<protein>
    <recommendedName>
        <fullName evidence="6">tRNA uridine 5-carboxymethylaminomethyl modification enzyme C-terminal subdomain domain-containing protein</fullName>
    </recommendedName>
</protein>
<evidence type="ECO:0000256" key="2">
    <source>
        <dbReference type="ARBA" id="ARBA00007653"/>
    </source>
</evidence>
<feature type="region of interest" description="Disordered" evidence="5">
    <location>
        <begin position="238"/>
        <end position="258"/>
    </location>
</feature>
<dbReference type="InterPro" id="IPR040131">
    <property type="entry name" value="MnmG_N"/>
</dbReference>
<organism evidence="7">
    <name type="scientific">Timspurckia oligopyrenoides</name>
    <dbReference type="NCBI Taxonomy" id="708627"/>
    <lineage>
        <taxon>Eukaryota</taxon>
        <taxon>Rhodophyta</taxon>
        <taxon>Bangiophyceae</taxon>
        <taxon>Porphyridiales</taxon>
        <taxon>Porphyridiaceae</taxon>
        <taxon>Timspurckia</taxon>
    </lineage>
</organism>